<accession>A0ABZ2YE13</accession>
<proteinExistence type="inferred from homology"/>
<comment type="similarity">
    <text evidence="2">Belongs to the peptidase T1B family. HslV subfamily.</text>
</comment>
<dbReference type="PANTHER" id="PTHR32194:SF0">
    <property type="entry name" value="ATP-DEPENDENT PROTEASE SUBUNIT HSLV"/>
    <property type="match status" value="1"/>
</dbReference>
<protein>
    <submittedName>
        <fullName evidence="10">ATP-dependent protease subunit HslV</fullName>
        <ecNumber evidence="10">3.4.25.2</ecNumber>
    </submittedName>
</protein>
<gene>
    <name evidence="10" type="primary">hslV</name>
    <name evidence="10" type="ORF">QBE54_06845</name>
</gene>
<dbReference type="Proteomes" id="UP001461341">
    <property type="component" value="Chromosome"/>
</dbReference>
<keyword evidence="11" id="KW-1185">Reference proteome</keyword>
<dbReference type="EMBL" id="CP121689">
    <property type="protein sequence ID" value="WZL77249.1"/>
    <property type="molecule type" value="Genomic_DNA"/>
</dbReference>
<keyword evidence="4" id="KW-0021">Allosteric enzyme</keyword>
<keyword evidence="9" id="KW-0915">Sodium</keyword>
<evidence type="ECO:0000313" key="11">
    <source>
        <dbReference type="Proteomes" id="UP001461341"/>
    </source>
</evidence>
<dbReference type="NCBIfam" id="TIGR03692">
    <property type="entry name" value="ATP_dep_HslV"/>
    <property type="match status" value="1"/>
</dbReference>
<dbReference type="Pfam" id="PF00227">
    <property type="entry name" value="Proteasome"/>
    <property type="match status" value="1"/>
</dbReference>
<evidence type="ECO:0000256" key="9">
    <source>
        <dbReference type="ARBA" id="ARBA00023053"/>
    </source>
</evidence>
<evidence type="ECO:0000256" key="5">
    <source>
        <dbReference type="ARBA" id="ARBA00022670"/>
    </source>
</evidence>
<reference evidence="10 11" key="1">
    <citation type="submission" date="2023-03" db="EMBL/GenBank/DDBJ databases">
        <title>Novel Species.</title>
        <authorList>
            <person name="Ma S."/>
        </authorList>
    </citation>
    <scope>NUCLEOTIDE SEQUENCE [LARGE SCALE GENOMIC DNA]</scope>
    <source>
        <strain evidence="10 11">B11</strain>
    </source>
</reference>
<keyword evidence="5 10" id="KW-0645">Protease</keyword>
<dbReference type="InterPro" id="IPR022281">
    <property type="entry name" value="ATP-dep_Prtase_HsIV_su"/>
</dbReference>
<dbReference type="InterPro" id="IPR029055">
    <property type="entry name" value="Ntn_hydrolases_N"/>
</dbReference>
<evidence type="ECO:0000256" key="7">
    <source>
        <dbReference type="ARBA" id="ARBA00022723"/>
    </source>
</evidence>
<sequence>MGCDGQVTFNEAVLKHGARKIRRLLEGKVLVGFAGSGADCLALLERFEEKLNTYSGNLPRAAIELAKLWRTDRVLRHLDALLLAMDSSHILIISGRGDVIEPDEPVAAIGSGGNYALAAAKALLRNTDLPPEKVVEESLKIASEICIYTNQQLTLEKL</sequence>
<dbReference type="PROSITE" id="PS51476">
    <property type="entry name" value="PROTEASOME_BETA_2"/>
    <property type="match status" value="1"/>
</dbReference>
<evidence type="ECO:0000256" key="1">
    <source>
        <dbReference type="ARBA" id="ARBA00004496"/>
    </source>
</evidence>
<comment type="subcellular location">
    <subcellularLocation>
        <location evidence="1">Cytoplasm</location>
    </subcellularLocation>
</comment>
<dbReference type="NCBIfam" id="NF003964">
    <property type="entry name" value="PRK05456.1"/>
    <property type="match status" value="1"/>
</dbReference>
<dbReference type="InterPro" id="IPR023333">
    <property type="entry name" value="Proteasome_suB-type"/>
</dbReference>
<dbReference type="GO" id="GO:0006508">
    <property type="term" value="P:proteolysis"/>
    <property type="evidence" value="ECO:0007669"/>
    <property type="project" value="UniProtKB-KW"/>
</dbReference>
<dbReference type="Gene3D" id="3.60.20.10">
    <property type="entry name" value="Glutamine Phosphoribosylpyrophosphate, subunit 1, domain 1"/>
    <property type="match status" value="1"/>
</dbReference>
<evidence type="ECO:0000256" key="6">
    <source>
        <dbReference type="ARBA" id="ARBA00022698"/>
    </source>
</evidence>
<evidence type="ECO:0000313" key="10">
    <source>
        <dbReference type="EMBL" id="WZL77249.1"/>
    </source>
</evidence>
<evidence type="ECO:0000256" key="8">
    <source>
        <dbReference type="ARBA" id="ARBA00022801"/>
    </source>
</evidence>
<dbReference type="InterPro" id="IPR001353">
    <property type="entry name" value="Proteasome_sua/b"/>
</dbReference>
<dbReference type="SUPFAM" id="SSF56235">
    <property type="entry name" value="N-terminal nucleophile aminohydrolases (Ntn hydrolases)"/>
    <property type="match status" value="1"/>
</dbReference>
<keyword evidence="3" id="KW-0963">Cytoplasm</keyword>
<organism evidence="10 11">
    <name type="scientific">Thermatribacter velox</name>
    <dbReference type="NCBI Taxonomy" id="3039681"/>
    <lineage>
        <taxon>Bacteria</taxon>
        <taxon>Pseudomonadati</taxon>
        <taxon>Atribacterota</taxon>
        <taxon>Atribacteria</taxon>
        <taxon>Atribacterales</taxon>
        <taxon>Thermatribacteraceae</taxon>
        <taxon>Thermatribacter</taxon>
    </lineage>
</organism>
<dbReference type="GO" id="GO:0008233">
    <property type="term" value="F:peptidase activity"/>
    <property type="evidence" value="ECO:0007669"/>
    <property type="project" value="UniProtKB-KW"/>
</dbReference>
<dbReference type="EC" id="3.4.25.2" evidence="10"/>
<keyword evidence="6" id="KW-0888">Threonine protease</keyword>
<keyword evidence="7" id="KW-0479">Metal-binding</keyword>
<evidence type="ECO:0000256" key="2">
    <source>
        <dbReference type="ARBA" id="ARBA00006053"/>
    </source>
</evidence>
<evidence type="ECO:0000256" key="3">
    <source>
        <dbReference type="ARBA" id="ARBA00022490"/>
    </source>
</evidence>
<keyword evidence="8 10" id="KW-0378">Hydrolase</keyword>
<dbReference type="PANTHER" id="PTHR32194">
    <property type="entry name" value="METALLOPROTEASE TLDD"/>
    <property type="match status" value="1"/>
</dbReference>
<evidence type="ECO:0000256" key="4">
    <source>
        <dbReference type="ARBA" id="ARBA00022533"/>
    </source>
</evidence>
<dbReference type="RefSeq" id="WP_369019410.1">
    <property type="nucleotide sequence ID" value="NZ_CP121689.1"/>
</dbReference>
<name>A0ABZ2YE13_9BACT</name>